<evidence type="ECO:0000313" key="2">
    <source>
        <dbReference type="Proteomes" id="UP000237682"/>
    </source>
</evidence>
<proteinExistence type="predicted"/>
<dbReference type="AlphaFoldDB" id="A0A2S9QI61"/>
<sequence>MPPIICRLKRAYDHHVIAVNVDRICFLESNGDSTTISFSESHFVVVDGDLDSVQNKIEDCTRSALIAPLAA</sequence>
<dbReference type="EMBL" id="PUEJ01000001">
    <property type="protein sequence ID" value="PRH89049.1"/>
    <property type="molecule type" value="Genomic_DNA"/>
</dbReference>
<evidence type="ECO:0000313" key="1">
    <source>
        <dbReference type="EMBL" id="PRH89049.1"/>
    </source>
</evidence>
<name>A0A2S9QI61_9HYPH</name>
<keyword evidence="2" id="KW-1185">Reference proteome</keyword>
<organism evidence="1 2">
    <name type="scientific">Labrys okinawensis</name>
    <dbReference type="NCBI Taxonomy" id="346911"/>
    <lineage>
        <taxon>Bacteria</taxon>
        <taxon>Pseudomonadati</taxon>
        <taxon>Pseudomonadota</taxon>
        <taxon>Alphaproteobacteria</taxon>
        <taxon>Hyphomicrobiales</taxon>
        <taxon>Xanthobacteraceae</taxon>
        <taxon>Labrys</taxon>
    </lineage>
</organism>
<accession>A0A2S9QI61</accession>
<dbReference type="RefSeq" id="WP_105860016.1">
    <property type="nucleotide sequence ID" value="NZ_PUEJ01000001.1"/>
</dbReference>
<protein>
    <submittedName>
        <fullName evidence="1">Uncharacterized protein</fullName>
    </submittedName>
</protein>
<comment type="caution">
    <text evidence="1">The sequence shown here is derived from an EMBL/GenBank/DDBJ whole genome shotgun (WGS) entry which is preliminary data.</text>
</comment>
<dbReference type="Proteomes" id="UP000237682">
    <property type="component" value="Unassembled WGS sequence"/>
</dbReference>
<reference evidence="1 2" key="1">
    <citation type="submission" date="2018-02" db="EMBL/GenBank/DDBJ databases">
        <title>Whole genome sequencing of endophytic bacterium.</title>
        <authorList>
            <person name="Eedara R."/>
            <person name="Podile A.R."/>
        </authorList>
    </citation>
    <scope>NUCLEOTIDE SEQUENCE [LARGE SCALE GENOMIC DNA]</scope>
    <source>
        <strain evidence="1 2">RP1T</strain>
    </source>
</reference>
<gene>
    <name evidence="1" type="ORF">C5L14_00170</name>
</gene>